<dbReference type="PANTHER" id="PTHR47235">
    <property type="entry name" value="BLR6548 PROTEIN"/>
    <property type="match status" value="1"/>
</dbReference>
<dbReference type="AlphaFoldDB" id="A0A6J6PN74"/>
<gene>
    <name evidence="1" type="ORF">UFOPK2624_00490</name>
</gene>
<dbReference type="PROSITE" id="PS51257">
    <property type="entry name" value="PROKAR_LIPOPROTEIN"/>
    <property type="match status" value="1"/>
</dbReference>
<dbReference type="PANTHER" id="PTHR47235:SF1">
    <property type="entry name" value="BLR6548 PROTEIN"/>
    <property type="match status" value="1"/>
</dbReference>
<sequence>MRRSSTVRILGAITCAMLLTVGAAACGSSNGSGSSGGNTTGVTDTTIKIGVAVSDLDGLRAAGIALAPALTTQNLSKRVTSYFDAWNAAGGINGRKVEGIVLTWDPVKPATGQKVCDDATINNELFAFINANGLGAKYIECIVAAGVPSFFGDVAPQSAHDTGWLTSTKAPVETNAAAGIKAAIDSGRISKSAVVGILSGNGPEHIAATATAKAALEANGNKVTVAQVNTLQGDPGIQNTESAAAVNTFKAANVTDVVVALQFTASGGFWDNVAGNKWNFSILDVASSMCSAYGGKSLKASAVGSVCFTSDGDSTTSDGKLRPETDFEKQCRATYDALVVNDFVGAKSYAGVPSGETRTLPDGMKVSSDYPPNECMFADVIKKGLEKAGKNLTRESFMKAVRGLGDLPYALGSDGKGSQTPGKSYLALYVHADKLTAAPTGTAKNANGTYNNCPVDIQCWVPVDSKWYSIS</sequence>
<reference evidence="1" key="1">
    <citation type="submission" date="2020-05" db="EMBL/GenBank/DDBJ databases">
        <authorList>
            <person name="Chiriac C."/>
            <person name="Salcher M."/>
            <person name="Ghai R."/>
            <person name="Kavagutti S V."/>
        </authorList>
    </citation>
    <scope>NUCLEOTIDE SEQUENCE</scope>
</reference>
<protein>
    <submittedName>
        <fullName evidence="1">Unannotated protein</fullName>
    </submittedName>
</protein>
<dbReference type="EMBL" id="CAEZXY010000013">
    <property type="protein sequence ID" value="CAB4700089.1"/>
    <property type="molecule type" value="Genomic_DNA"/>
</dbReference>
<dbReference type="Gene3D" id="3.40.50.2300">
    <property type="match status" value="2"/>
</dbReference>
<proteinExistence type="predicted"/>
<organism evidence="1">
    <name type="scientific">freshwater metagenome</name>
    <dbReference type="NCBI Taxonomy" id="449393"/>
    <lineage>
        <taxon>unclassified sequences</taxon>
        <taxon>metagenomes</taxon>
        <taxon>ecological metagenomes</taxon>
    </lineage>
</organism>
<name>A0A6J6PN74_9ZZZZ</name>
<dbReference type="SUPFAM" id="SSF53822">
    <property type="entry name" value="Periplasmic binding protein-like I"/>
    <property type="match status" value="1"/>
</dbReference>
<accession>A0A6J6PN74</accession>
<dbReference type="InterPro" id="IPR028082">
    <property type="entry name" value="Peripla_BP_I"/>
</dbReference>
<evidence type="ECO:0000313" key="1">
    <source>
        <dbReference type="EMBL" id="CAB4700089.1"/>
    </source>
</evidence>